<dbReference type="PROSITE" id="PS00517">
    <property type="entry name" value="RNASE_3_1"/>
    <property type="match status" value="1"/>
</dbReference>
<gene>
    <name evidence="12" type="ORF">EWM64_g4204</name>
</gene>
<dbReference type="SMART" id="SM00487">
    <property type="entry name" value="DEXDc"/>
    <property type="match status" value="1"/>
</dbReference>
<dbReference type="GO" id="GO:0004525">
    <property type="term" value="F:ribonuclease III activity"/>
    <property type="evidence" value="ECO:0007669"/>
    <property type="project" value="InterPro"/>
</dbReference>
<dbReference type="GO" id="GO:0005737">
    <property type="term" value="C:cytoplasm"/>
    <property type="evidence" value="ECO:0007669"/>
    <property type="project" value="TreeGrafter"/>
</dbReference>
<dbReference type="SMART" id="SM00535">
    <property type="entry name" value="RIBOc"/>
    <property type="match status" value="2"/>
</dbReference>
<evidence type="ECO:0000256" key="5">
    <source>
        <dbReference type="ARBA" id="ARBA00022840"/>
    </source>
</evidence>
<dbReference type="InterPro" id="IPR001650">
    <property type="entry name" value="Helicase_C-like"/>
</dbReference>
<sequence length="1492" mass="170538">MLDESLQRNLVIALDTGAGKTHIAVLRMKLDAEKVSRKVSWFLTPTVALCQQQYEVIKDHLPVSVGIISGANEPDQWKDAQLWRRVLANYKIIVSTHDVLLNALRHGYVDMGQYINLLIFDEAHHAADNHPYNRIMQEFYFGLPRRTSPPIDPANLEAVVRPMVLGLTASPVFGGNIEKAFMKIESNLDSVIRAPLLYREELAGFVHRPEFRHVIYAHPPYYYDGTPPSRNLVSLKQVVESLEIEEDPYVLSLRDKLKKLPQGAERDREDQKLSKTIRKKDTYTNRGLRDFWRAADEICVELGEWAADWYIEKVLEQARNSDQTFLGMTSPWSTKEHRYLMDALAHVEVAPVSYDPEVVASKCSDKVRKLVENLVAEKAFFENLGEEYRGLVFVTRRDVVLALTEVLYHHPLNNQLFQVGSLLGNSESARRHSFLDITRHLLRKPGADTLRDFKIGDLNLIIATAVAEEGLDIQACCNVVRWDPPPNMVSWAQSRGRARKQRSTFTLMFSNQTVHQGQVKDWEDLEREMVRLYHAGRYREPVEEDDDSMDSHMTFRIESTGALLTLHSSVEHLNHFCSILPNAGHGNHAPIYDISPHEYPAEWHSRGGELIPYPGPFGCTVTLPKLVDPAFRVFTTPPIHARKTTARRQVAFQAYLALYERGLLNEHLLPLTSVIEPELEEEVQNLLKDVDKRDGTATVTSQLDPWLPAADMVDVWWATELHINGLSPLRLLTRVKLSELNEDEMPTLFTPDHGDVKVRLQVVSESIAATDNMIARARDYTRRILWPVYGARMAWENTDFTYLFLPVDENVSDPWEERRKAEDAVPHPYSTSSLPLFAPADWFGKKFHHPHDVAMVSEVRRFGKPFRFIRWRMKKVSEEEFEALAARYAPDDGDVDISYPLLEVRPLTKRMNFLLPIPPDAKGDGAASEQPVLLLPEFSQVVLISRPEIRYSLWIPSILRYFAMAMTVCSLRDTLFADTPLFHIPLPLLTTATTAPLSQERTNYQRLETLGDTVLKFATSLQLLAQYPLWHEGYLARRKDHAVSNARLAKAAIEKKLYRWIIRDRFSPKKWKPRYGTVAEVVVVAEGPPPPPPKIEAKDEADKENKKPEKEDKAKRRKRMSQELSTKVLADVVESLIGAAYLHGSFDLATECIKVFGLGMTWQKLPEHVEKMLSRVPELDFVPTQLSTVEAILGHTFKRKALLIEALTHASYQTDLGTISYERMEFLGDSVLDMIVTDYLYHAPGKQYGPGHIHMRKTAVVNAHFLALVCLRSSIEHTTTMPTWRSGRVALKEDSQRLYLWQCLLHSSSRLLDDQNIAFSRWQTVGENIERQISDGKAYPWAALTYLQAPKFLSDMVESIIGAVFLDTDGDFSAVRVVLDRLGIMSTLEWIVESGMDVQHPVSRLHMWAAKQNDEPEIKFEIEKEAGMVSCTVIIVREEERIEVVTMEDEWRGRISQDHVRFAAAEKAMEILESQAEEDLGWWEEEDGEPDW</sequence>
<feature type="domain" description="Helicase ATP-binding" evidence="9">
    <location>
        <begin position="1"/>
        <end position="171"/>
    </location>
</feature>
<dbReference type="Pfam" id="PF03368">
    <property type="entry name" value="Dicer_dimer"/>
    <property type="match status" value="1"/>
</dbReference>
<evidence type="ECO:0000259" key="8">
    <source>
        <dbReference type="PROSITE" id="PS50142"/>
    </source>
</evidence>
<keyword evidence="6" id="KW-0694">RNA-binding</keyword>
<dbReference type="PROSITE" id="PS51194">
    <property type="entry name" value="HELICASE_CTER"/>
    <property type="match status" value="1"/>
</dbReference>
<dbReference type="InterPro" id="IPR027417">
    <property type="entry name" value="P-loop_NTPase"/>
</dbReference>
<organism evidence="12 13">
    <name type="scientific">Hericium alpestre</name>
    <dbReference type="NCBI Taxonomy" id="135208"/>
    <lineage>
        <taxon>Eukaryota</taxon>
        <taxon>Fungi</taxon>
        <taxon>Dikarya</taxon>
        <taxon>Basidiomycota</taxon>
        <taxon>Agaricomycotina</taxon>
        <taxon>Agaricomycetes</taxon>
        <taxon>Russulales</taxon>
        <taxon>Hericiaceae</taxon>
        <taxon>Hericium</taxon>
    </lineage>
</organism>
<dbReference type="STRING" id="135208.A0A4Y9ZZ88"/>
<comment type="similarity">
    <text evidence="6">Belongs to the helicase family. Dicer subfamily.</text>
</comment>
<dbReference type="PANTHER" id="PTHR14950">
    <property type="entry name" value="DICER-RELATED"/>
    <property type="match status" value="1"/>
</dbReference>
<feature type="domain" description="RNase III" evidence="8">
    <location>
        <begin position="1186"/>
        <end position="1369"/>
    </location>
</feature>
<evidence type="ECO:0000256" key="6">
    <source>
        <dbReference type="PROSITE-ProRule" id="PRU00657"/>
    </source>
</evidence>
<evidence type="ECO:0000259" key="9">
    <source>
        <dbReference type="PROSITE" id="PS51192"/>
    </source>
</evidence>
<dbReference type="CDD" id="cd00593">
    <property type="entry name" value="RIBOc"/>
    <property type="match status" value="2"/>
</dbReference>
<dbReference type="InterPro" id="IPR011545">
    <property type="entry name" value="DEAD/DEAH_box_helicase_dom"/>
</dbReference>
<keyword evidence="2" id="KW-0547">Nucleotide-binding</keyword>
<feature type="domain" description="Dicer dsRNA-binding fold" evidence="11">
    <location>
        <begin position="569"/>
        <end position="678"/>
    </location>
</feature>
<evidence type="ECO:0000259" key="11">
    <source>
        <dbReference type="PROSITE" id="PS51327"/>
    </source>
</evidence>
<feature type="domain" description="Helicase C-terminal" evidence="10">
    <location>
        <begin position="366"/>
        <end position="550"/>
    </location>
</feature>
<dbReference type="GO" id="GO:0005524">
    <property type="term" value="F:ATP binding"/>
    <property type="evidence" value="ECO:0007669"/>
    <property type="project" value="UniProtKB-KW"/>
</dbReference>
<dbReference type="PROSITE" id="PS51192">
    <property type="entry name" value="HELICASE_ATP_BIND_1"/>
    <property type="match status" value="1"/>
</dbReference>
<dbReference type="PROSITE" id="PS50142">
    <property type="entry name" value="RNASE_3_2"/>
    <property type="match status" value="2"/>
</dbReference>
<keyword evidence="1" id="KW-0677">Repeat</keyword>
<evidence type="ECO:0000259" key="10">
    <source>
        <dbReference type="PROSITE" id="PS51194"/>
    </source>
</evidence>
<keyword evidence="13" id="KW-1185">Reference proteome</keyword>
<accession>A0A4Y9ZZ88</accession>
<dbReference type="InterPro" id="IPR000999">
    <property type="entry name" value="RNase_III_dom"/>
</dbReference>
<dbReference type="Gene3D" id="1.10.1520.10">
    <property type="entry name" value="Ribonuclease III domain"/>
    <property type="match status" value="2"/>
</dbReference>
<dbReference type="GO" id="GO:0005634">
    <property type="term" value="C:nucleus"/>
    <property type="evidence" value="ECO:0007669"/>
    <property type="project" value="TreeGrafter"/>
</dbReference>
<dbReference type="GO" id="GO:0030422">
    <property type="term" value="P:siRNA processing"/>
    <property type="evidence" value="ECO:0007669"/>
    <property type="project" value="TreeGrafter"/>
</dbReference>
<evidence type="ECO:0000256" key="4">
    <source>
        <dbReference type="ARBA" id="ARBA00022806"/>
    </source>
</evidence>
<keyword evidence="3" id="KW-0378">Hydrolase</keyword>
<dbReference type="Pfam" id="PF00271">
    <property type="entry name" value="Helicase_C"/>
    <property type="match status" value="1"/>
</dbReference>
<feature type="region of interest" description="Disordered" evidence="7">
    <location>
        <begin position="1086"/>
        <end position="1120"/>
    </location>
</feature>
<evidence type="ECO:0000256" key="3">
    <source>
        <dbReference type="ARBA" id="ARBA00022801"/>
    </source>
</evidence>
<dbReference type="Pfam" id="PF00636">
    <property type="entry name" value="Ribonuclease_3"/>
    <property type="match status" value="2"/>
</dbReference>
<dbReference type="Proteomes" id="UP000298061">
    <property type="component" value="Unassembled WGS sequence"/>
</dbReference>
<feature type="compositionally biased region" description="Basic and acidic residues" evidence="7">
    <location>
        <begin position="1095"/>
        <end position="1114"/>
    </location>
</feature>
<name>A0A4Y9ZZ88_9AGAM</name>
<dbReference type="CDD" id="cd18034">
    <property type="entry name" value="DEXHc_dicer"/>
    <property type="match status" value="1"/>
</dbReference>
<dbReference type="InterPro" id="IPR014001">
    <property type="entry name" value="Helicase_ATP-bd"/>
</dbReference>
<evidence type="ECO:0000256" key="7">
    <source>
        <dbReference type="SAM" id="MobiDB-lite"/>
    </source>
</evidence>
<dbReference type="EMBL" id="SFCI01000439">
    <property type="protein sequence ID" value="TFY79805.1"/>
    <property type="molecule type" value="Genomic_DNA"/>
</dbReference>
<dbReference type="GO" id="GO:0004386">
    <property type="term" value="F:helicase activity"/>
    <property type="evidence" value="ECO:0007669"/>
    <property type="project" value="UniProtKB-KW"/>
</dbReference>
<comment type="caution">
    <text evidence="12">The sequence shown here is derived from an EMBL/GenBank/DDBJ whole genome shotgun (WGS) entry which is preliminary data.</text>
</comment>
<evidence type="ECO:0000313" key="12">
    <source>
        <dbReference type="EMBL" id="TFY79805.1"/>
    </source>
</evidence>
<dbReference type="GO" id="GO:0003723">
    <property type="term" value="F:RNA binding"/>
    <property type="evidence" value="ECO:0007669"/>
    <property type="project" value="UniProtKB-UniRule"/>
</dbReference>
<evidence type="ECO:0000256" key="2">
    <source>
        <dbReference type="ARBA" id="ARBA00022741"/>
    </source>
</evidence>
<dbReference type="OrthoDB" id="416741at2759"/>
<reference evidence="12 13" key="1">
    <citation type="submission" date="2019-02" db="EMBL/GenBank/DDBJ databases">
        <title>Genome sequencing of the rare red list fungi Hericium alpestre (H. flagellum).</title>
        <authorList>
            <person name="Buettner E."/>
            <person name="Kellner H."/>
        </authorList>
    </citation>
    <scope>NUCLEOTIDE SEQUENCE [LARGE SCALE GENOMIC DNA]</scope>
    <source>
        <strain evidence="12 13">DSM 108284</strain>
    </source>
</reference>
<dbReference type="PANTHER" id="PTHR14950:SF37">
    <property type="entry name" value="ENDORIBONUCLEASE DICER"/>
    <property type="match status" value="1"/>
</dbReference>
<dbReference type="InterPro" id="IPR036389">
    <property type="entry name" value="RNase_III_sf"/>
</dbReference>
<keyword evidence="5" id="KW-0067">ATP-binding</keyword>
<evidence type="ECO:0000313" key="13">
    <source>
        <dbReference type="Proteomes" id="UP000298061"/>
    </source>
</evidence>
<dbReference type="SUPFAM" id="SSF69065">
    <property type="entry name" value="RNase III domain-like"/>
    <property type="match status" value="2"/>
</dbReference>
<keyword evidence="4" id="KW-0347">Helicase</keyword>
<dbReference type="InterPro" id="IPR005034">
    <property type="entry name" value="Dicer_dimerisation"/>
</dbReference>
<evidence type="ECO:0008006" key="14">
    <source>
        <dbReference type="Google" id="ProtNLM"/>
    </source>
</evidence>
<dbReference type="Gene3D" id="3.40.50.300">
    <property type="entry name" value="P-loop containing nucleotide triphosphate hydrolases"/>
    <property type="match status" value="2"/>
</dbReference>
<evidence type="ECO:0000256" key="1">
    <source>
        <dbReference type="ARBA" id="ARBA00022737"/>
    </source>
</evidence>
<protein>
    <recommendedName>
        <fullName evidence="14">P-loop containing nucleoside triphosphate hydrolase protein</fullName>
    </recommendedName>
</protein>
<dbReference type="Pfam" id="PF00270">
    <property type="entry name" value="DEAD"/>
    <property type="match status" value="1"/>
</dbReference>
<dbReference type="Gene3D" id="3.30.160.380">
    <property type="entry name" value="Dicer dimerisation domain"/>
    <property type="match status" value="1"/>
</dbReference>
<dbReference type="SUPFAM" id="SSF52540">
    <property type="entry name" value="P-loop containing nucleoside triphosphate hydrolases"/>
    <property type="match status" value="1"/>
</dbReference>
<proteinExistence type="inferred from homology"/>
<feature type="domain" description="RNase III" evidence="8">
    <location>
        <begin position="988"/>
        <end position="1145"/>
    </location>
</feature>
<dbReference type="InterPro" id="IPR038248">
    <property type="entry name" value="Dicer_dimer_sf"/>
</dbReference>
<dbReference type="PROSITE" id="PS51327">
    <property type="entry name" value="DICER_DSRBF"/>
    <property type="match status" value="1"/>
</dbReference>